<comment type="caution">
    <text evidence="1">The sequence shown here is derived from an EMBL/GenBank/DDBJ whole genome shotgun (WGS) entry which is preliminary data.</text>
</comment>
<dbReference type="Proteomes" id="UP000784294">
    <property type="component" value="Unassembled WGS sequence"/>
</dbReference>
<accession>A0A3S5BSB0</accession>
<gene>
    <name evidence="1" type="ORF">PXEA_LOCUS9492</name>
</gene>
<keyword evidence="2" id="KW-1185">Reference proteome</keyword>
<reference evidence="1" key="1">
    <citation type="submission" date="2018-11" db="EMBL/GenBank/DDBJ databases">
        <authorList>
            <consortium name="Pathogen Informatics"/>
        </authorList>
    </citation>
    <scope>NUCLEOTIDE SEQUENCE</scope>
</reference>
<evidence type="ECO:0000313" key="2">
    <source>
        <dbReference type="Proteomes" id="UP000784294"/>
    </source>
</evidence>
<dbReference type="AlphaFoldDB" id="A0A3S5BSB0"/>
<proteinExistence type="predicted"/>
<dbReference type="OrthoDB" id="6021021at2759"/>
<organism evidence="1 2">
    <name type="scientific">Protopolystoma xenopodis</name>
    <dbReference type="NCBI Taxonomy" id="117903"/>
    <lineage>
        <taxon>Eukaryota</taxon>
        <taxon>Metazoa</taxon>
        <taxon>Spiralia</taxon>
        <taxon>Lophotrochozoa</taxon>
        <taxon>Platyhelminthes</taxon>
        <taxon>Monogenea</taxon>
        <taxon>Polyopisthocotylea</taxon>
        <taxon>Polystomatidea</taxon>
        <taxon>Polystomatidae</taxon>
        <taxon>Protopolystoma</taxon>
    </lineage>
</organism>
<sequence>MTLSVFQLHQRLTSVFRPCGNYFEHVSFLDLSSFVASGGYARRYFRLAYSRRHCFNQLRQITLIMRCGCLSETMSIQVHLAPYLARLGFCHAPADLPIRYFSSDHGDRAGETEAWRKPTAEEVGIRVDCHDAVMRLPIEKVS</sequence>
<dbReference type="EMBL" id="CAAALY010026963">
    <property type="protein sequence ID" value="VEL16052.1"/>
    <property type="molecule type" value="Genomic_DNA"/>
</dbReference>
<name>A0A3S5BSB0_9PLAT</name>
<evidence type="ECO:0000313" key="1">
    <source>
        <dbReference type="EMBL" id="VEL16052.1"/>
    </source>
</evidence>
<protein>
    <submittedName>
        <fullName evidence="1">Uncharacterized protein</fullName>
    </submittedName>
</protein>